<reference evidence="2" key="1">
    <citation type="submission" date="2014-03" db="EMBL/GenBank/DDBJ databases">
        <authorList>
            <person name="Aksoy S."/>
            <person name="Warren W."/>
            <person name="Wilson R.K."/>
        </authorList>
    </citation>
    <scope>NUCLEOTIDE SEQUENCE [LARGE SCALE GENOMIC DNA]</scope>
    <source>
        <strain evidence="2">IAEA</strain>
    </source>
</reference>
<keyword evidence="2" id="KW-1185">Reference proteome</keyword>
<sequence length="176" mass="19516">MANFYCTDNLGYHMQLEDEMYGEYKDERNSKASLSNLLCDIPSMCYAQQRRLRSITALQSVGLVCPGLRGRRKEKKKLKSDGHKLGHAEGIRKDTKDGIFPPGTKAAGTGVPVSLLEQRSLASDTVARMKAVKTKNSDGGANANKNLMITGMRSQFPKRCYKSTNGEHKCDQQVVK</sequence>
<dbReference type="VEuPathDB" id="VectorBase:GBRI002356"/>
<accession>A0A1A9W0Y1</accession>
<organism evidence="1 2">
    <name type="scientific">Glossina brevipalpis</name>
    <dbReference type="NCBI Taxonomy" id="37001"/>
    <lineage>
        <taxon>Eukaryota</taxon>
        <taxon>Metazoa</taxon>
        <taxon>Ecdysozoa</taxon>
        <taxon>Arthropoda</taxon>
        <taxon>Hexapoda</taxon>
        <taxon>Insecta</taxon>
        <taxon>Pterygota</taxon>
        <taxon>Neoptera</taxon>
        <taxon>Endopterygota</taxon>
        <taxon>Diptera</taxon>
        <taxon>Brachycera</taxon>
        <taxon>Muscomorpha</taxon>
        <taxon>Hippoboscoidea</taxon>
        <taxon>Glossinidae</taxon>
        <taxon>Glossina</taxon>
    </lineage>
</organism>
<reference evidence="1" key="2">
    <citation type="submission" date="2020-05" db="UniProtKB">
        <authorList>
            <consortium name="EnsemblMetazoa"/>
        </authorList>
    </citation>
    <scope>IDENTIFICATION</scope>
    <source>
        <strain evidence="1">IAEA</strain>
    </source>
</reference>
<evidence type="ECO:0000313" key="1">
    <source>
        <dbReference type="EnsemblMetazoa" id="GBRI002356-PA"/>
    </source>
</evidence>
<name>A0A1A9W0Y1_9MUSC</name>
<evidence type="ECO:0000313" key="2">
    <source>
        <dbReference type="Proteomes" id="UP000091820"/>
    </source>
</evidence>
<proteinExistence type="predicted"/>
<protein>
    <submittedName>
        <fullName evidence="1">Uncharacterized protein</fullName>
    </submittedName>
</protein>
<dbReference type="EnsemblMetazoa" id="GBRI002356-RA">
    <property type="protein sequence ID" value="GBRI002356-PA"/>
    <property type="gene ID" value="GBRI002356"/>
</dbReference>
<dbReference type="AlphaFoldDB" id="A0A1A9W0Y1"/>
<dbReference type="Proteomes" id="UP000091820">
    <property type="component" value="Unassembled WGS sequence"/>
</dbReference>